<dbReference type="AlphaFoldDB" id="A0A7S1K9X4"/>
<sequence>MASLQRARMTTEKDMRDMRALFEWDKTRGTDTMSVSSANMCARLLGFDVTFDHEAGFETFVAKLRRHARRRDRLSLSKRLFNLLKGPSADKDGFTAEDLYEVLRNELNQPIERWEADDLFDYLHSLSPDLERAPSASSSSSQQPPIDVTVKFTEFFAFLQQEPLTVEKATGQVSSVPHV</sequence>
<organism evidence="1">
    <name type="scientific">Vitrella brassicaformis</name>
    <dbReference type="NCBI Taxonomy" id="1169539"/>
    <lineage>
        <taxon>Eukaryota</taxon>
        <taxon>Sar</taxon>
        <taxon>Alveolata</taxon>
        <taxon>Colpodellida</taxon>
        <taxon>Vitrellaceae</taxon>
        <taxon>Vitrella</taxon>
    </lineage>
</organism>
<evidence type="ECO:0008006" key="2">
    <source>
        <dbReference type="Google" id="ProtNLM"/>
    </source>
</evidence>
<gene>
    <name evidence="1" type="ORF">VBRA1451_LOCUS22734</name>
</gene>
<protein>
    <recommendedName>
        <fullName evidence="2">EF-hand domain-containing protein</fullName>
    </recommendedName>
</protein>
<proteinExistence type="predicted"/>
<accession>A0A7S1K9X4</accession>
<name>A0A7S1K9X4_9ALVE</name>
<evidence type="ECO:0000313" key="1">
    <source>
        <dbReference type="EMBL" id="CAD9067661.1"/>
    </source>
</evidence>
<reference evidence="1" key="1">
    <citation type="submission" date="2021-01" db="EMBL/GenBank/DDBJ databases">
        <authorList>
            <person name="Corre E."/>
            <person name="Pelletier E."/>
            <person name="Niang G."/>
            <person name="Scheremetjew M."/>
            <person name="Finn R."/>
            <person name="Kale V."/>
            <person name="Holt S."/>
            <person name="Cochrane G."/>
            <person name="Meng A."/>
            <person name="Brown T."/>
            <person name="Cohen L."/>
        </authorList>
    </citation>
    <scope>NUCLEOTIDE SEQUENCE</scope>
    <source>
        <strain evidence="1">CCMP3346</strain>
    </source>
</reference>
<dbReference type="EMBL" id="HBGB01038646">
    <property type="protein sequence ID" value="CAD9067661.1"/>
    <property type="molecule type" value="Transcribed_RNA"/>
</dbReference>